<dbReference type="InterPro" id="IPR012334">
    <property type="entry name" value="Pectin_lyas_fold"/>
</dbReference>
<evidence type="ECO:0000259" key="1">
    <source>
        <dbReference type="Pfam" id="PF13229"/>
    </source>
</evidence>
<comment type="caution">
    <text evidence="2">The sequence shown here is derived from an EMBL/GenBank/DDBJ whole genome shotgun (WGS) entry which is preliminary data.</text>
</comment>
<organism evidence="2">
    <name type="scientific">marine sediment metagenome</name>
    <dbReference type="NCBI Taxonomy" id="412755"/>
    <lineage>
        <taxon>unclassified sequences</taxon>
        <taxon>metagenomes</taxon>
        <taxon>ecological metagenomes</taxon>
    </lineage>
</organism>
<accession>A0A0F9KAN4</accession>
<protein>
    <recommendedName>
        <fullName evidence="1">Right handed beta helix domain-containing protein</fullName>
    </recommendedName>
</protein>
<dbReference type="AlphaFoldDB" id="A0A0F9KAN4"/>
<feature type="domain" description="Right handed beta helix" evidence="1">
    <location>
        <begin position="93"/>
        <end position="206"/>
    </location>
</feature>
<name>A0A0F9KAN4_9ZZZZ</name>
<proteinExistence type="predicted"/>
<dbReference type="SUPFAM" id="SSF51126">
    <property type="entry name" value="Pectin lyase-like"/>
    <property type="match status" value="1"/>
</dbReference>
<feature type="non-terminal residue" evidence="2">
    <location>
        <position position="1"/>
    </location>
</feature>
<dbReference type="InterPro" id="IPR011050">
    <property type="entry name" value="Pectin_lyase_fold/virulence"/>
</dbReference>
<dbReference type="Pfam" id="PF13229">
    <property type="entry name" value="Beta_helix"/>
    <property type="match status" value="1"/>
</dbReference>
<gene>
    <name evidence="2" type="ORF">LCGC14_1354140</name>
</gene>
<dbReference type="InterPro" id="IPR039448">
    <property type="entry name" value="Beta_helix"/>
</dbReference>
<dbReference type="Gene3D" id="2.160.20.10">
    <property type="entry name" value="Single-stranded right-handed beta-helix, Pectin lyase-like"/>
    <property type="match status" value="1"/>
</dbReference>
<dbReference type="EMBL" id="LAZR01008397">
    <property type="protein sequence ID" value="KKM79013.1"/>
    <property type="molecule type" value="Genomic_DNA"/>
</dbReference>
<evidence type="ECO:0000313" key="2">
    <source>
        <dbReference type="EMBL" id="KKM79013.1"/>
    </source>
</evidence>
<sequence length="280" mass="30782">FKISAGGITMTNLWGRWDDVPDTDVNGFRMTEIGFDTLRYFYWDGGRAIMQIRPDSCMVEWAYIKNGTRYALSIIETDLNSNAATTSGILIQNMIIDSCASHPAATASIRFENQSGTPDDQLHGVTLRKIFINNSGHYGIALEDDGKEPYNMLFENCLIVNSDSCGLLIDPDAYDITVQNCIIVDSDGADIDNDATGTTTLRNTVYTSYTGSFTNLITNYDTDSGDPFVGSGDYRSAVGASTINGGTDVSRDSDIINNEISIQDIGAFEYGENKYNWTDR</sequence>
<reference evidence="2" key="1">
    <citation type="journal article" date="2015" name="Nature">
        <title>Complex archaea that bridge the gap between prokaryotes and eukaryotes.</title>
        <authorList>
            <person name="Spang A."/>
            <person name="Saw J.H."/>
            <person name="Jorgensen S.L."/>
            <person name="Zaremba-Niedzwiedzka K."/>
            <person name="Martijn J."/>
            <person name="Lind A.E."/>
            <person name="van Eijk R."/>
            <person name="Schleper C."/>
            <person name="Guy L."/>
            <person name="Ettema T.J."/>
        </authorList>
    </citation>
    <scope>NUCLEOTIDE SEQUENCE</scope>
</reference>